<dbReference type="Gene3D" id="3.30.70.270">
    <property type="match status" value="1"/>
</dbReference>
<sequence>MVTESVVLGHLVSERGLEVDKAKIEVIENLPLPTSIRQLRAFLGHAGFYRRFIEGFATLAKLLTQLLAKEQNFVINVAGESTFLINKQALIEAPFLQDLNWTHPFELICDASDFAVGDVLSQRIDKKSVIVYYASKTLANAQLNYTTT</sequence>
<dbReference type="SUPFAM" id="SSF56672">
    <property type="entry name" value="DNA/RNA polymerases"/>
    <property type="match status" value="1"/>
</dbReference>
<keyword evidence="3" id="KW-1185">Reference proteome</keyword>
<evidence type="ECO:0000313" key="3">
    <source>
        <dbReference type="Proteomes" id="UP001189122"/>
    </source>
</evidence>
<evidence type="ECO:0000313" key="2">
    <source>
        <dbReference type="EMBL" id="CAA6675874.1"/>
    </source>
</evidence>
<dbReference type="Pfam" id="PF17919">
    <property type="entry name" value="RT_RNaseH_2"/>
    <property type="match status" value="1"/>
</dbReference>
<protein>
    <recommendedName>
        <fullName evidence="1">Reverse transcriptase/retrotransposon-derived protein RNase H-like domain-containing protein</fullName>
    </recommendedName>
</protein>
<dbReference type="InterPro" id="IPR043128">
    <property type="entry name" value="Rev_trsase/Diguanyl_cyclase"/>
</dbReference>
<evidence type="ECO:0000259" key="1">
    <source>
        <dbReference type="Pfam" id="PF17919"/>
    </source>
</evidence>
<name>A0ABN7EDB5_SPIIN</name>
<comment type="caution">
    <text evidence="2">The sequence shown here is derived from an EMBL/GenBank/DDBJ whole genome shotgun (WGS) entry which is preliminary data.</text>
</comment>
<organism evidence="2 3">
    <name type="scientific">Spirodela intermedia</name>
    <name type="common">Intermediate duckweed</name>
    <dbReference type="NCBI Taxonomy" id="51605"/>
    <lineage>
        <taxon>Eukaryota</taxon>
        <taxon>Viridiplantae</taxon>
        <taxon>Streptophyta</taxon>
        <taxon>Embryophyta</taxon>
        <taxon>Tracheophyta</taxon>
        <taxon>Spermatophyta</taxon>
        <taxon>Magnoliopsida</taxon>
        <taxon>Liliopsida</taxon>
        <taxon>Araceae</taxon>
        <taxon>Lemnoideae</taxon>
        <taxon>Spirodela</taxon>
    </lineage>
</organism>
<dbReference type="Proteomes" id="UP001189122">
    <property type="component" value="Unassembled WGS sequence"/>
</dbReference>
<dbReference type="EMBL" id="CACRZD030000413">
    <property type="protein sequence ID" value="CAA6675874.1"/>
    <property type="molecule type" value="Genomic_DNA"/>
</dbReference>
<dbReference type="PANTHER" id="PTHR34072:SF57">
    <property type="entry name" value="RNA-DIRECTED DNA POLYMERASE"/>
    <property type="match status" value="1"/>
</dbReference>
<proteinExistence type="predicted"/>
<dbReference type="InterPro" id="IPR043502">
    <property type="entry name" value="DNA/RNA_pol_sf"/>
</dbReference>
<dbReference type="InterPro" id="IPR041577">
    <property type="entry name" value="RT_RNaseH_2"/>
</dbReference>
<gene>
    <name evidence="2" type="ORF">SI7747_UN022216</name>
</gene>
<feature type="domain" description="Reverse transcriptase/retrotransposon-derived protein RNase H-like" evidence="1">
    <location>
        <begin position="83"/>
        <end position="148"/>
    </location>
</feature>
<accession>A0ABN7EDB5</accession>
<reference evidence="3" key="1">
    <citation type="journal article" date="2020" name="Sci. Rep.">
        <title>Chromosome-scale genome assembly for the duckweed Spirodela intermedia, integrating cytogenetic maps, PacBio and Oxford Nanopore libraries.</title>
        <authorList>
            <person name="Hoang P.T.N."/>
            <person name="Fiebig A."/>
            <person name="Novak P."/>
            <person name="Macas J."/>
            <person name="Cao H.X."/>
            <person name="Stepanenko A."/>
            <person name="Chen G."/>
            <person name="Borisjuk N."/>
            <person name="Scholz U."/>
            <person name="Schubert I."/>
        </authorList>
    </citation>
    <scope>NUCLEOTIDE SEQUENCE [LARGE SCALE GENOMIC DNA]</scope>
</reference>
<dbReference type="PANTHER" id="PTHR34072">
    <property type="entry name" value="ENZYMATIC POLYPROTEIN-RELATED"/>
    <property type="match status" value="1"/>
</dbReference>